<dbReference type="AlphaFoldDB" id="A0A1K0II09"/>
<sequence length="126" mass="13965">MSESPPSPKFLESVRNLAGSLAAMIQTRLELASVELAEERTRLMKVALLACFGLVFLGIGLVTLTGLIAILFWDTYRWQALGALTVLYLVLCAICLAYARNLVRNAPPMLEATLAEIDKDREILRR</sequence>
<reference evidence="2" key="1">
    <citation type="submission" date="2016-09" db="EMBL/GenBank/DDBJ databases">
        <authorList>
            <person name="Capua I."/>
            <person name="De Benedictis P."/>
            <person name="Joannis T."/>
            <person name="Lombin L.H."/>
            <person name="Cattoli G."/>
        </authorList>
    </citation>
    <scope>NUCLEOTIDE SEQUENCE</scope>
    <source>
        <strain evidence="2">B9</strain>
    </source>
</reference>
<evidence type="ECO:0008006" key="3">
    <source>
        <dbReference type="Google" id="ProtNLM"/>
    </source>
</evidence>
<evidence type="ECO:0000256" key="1">
    <source>
        <dbReference type="SAM" id="Phobius"/>
    </source>
</evidence>
<accession>A0A1K0II09</accession>
<keyword evidence="1" id="KW-0472">Membrane</keyword>
<name>A0A1K0II09_CUPNE</name>
<keyword evidence="1" id="KW-0812">Transmembrane</keyword>
<keyword evidence="1" id="KW-1133">Transmembrane helix</keyword>
<feature type="transmembrane region" description="Helical" evidence="1">
    <location>
        <begin position="78"/>
        <end position="99"/>
    </location>
</feature>
<evidence type="ECO:0000313" key="2">
    <source>
        <dbReference type="EMBL" id="SCU76653.1"/>
    </source>
</evidence>
<feature type="transmembrane region" description="Helical" evidence="1">
    <location>
        <begin position="46"/>
        <end position="72"/>
    </location>
</feature>
<dbReference type="Pfam" id="PF07332">
    <property type="entry name" value="Phage_holin_3_6"/>
    <property type="match status" value="1"/>
</dbReference>
<gene>
    <name evidence="2" type="ORF">CNECB9_3280009</name>
</gene>
<dbReference type="InterPro" id="IPR009937">
    <property type="entry name" value="Phage_holin_3_6"/>
</dbReference>
<proteinExistence type="predicted"/>
<organism evidence="2">
    <name type="scientific">Cupriavidus necator</name>
    <name type="common">Alcaligenes eutrophus</name>
    <name type="synonym">Ralstonia eutropha</name>
    <dbReference type="NCBI Taxonomy" id="106590"/>
    <lineage>
        <taxon>Bacteria</taxon>
        <taxon>Pseudomonadati</taxon>
        <taxon>Pseudomonadota</taxon>
        <taxon>Betaproteobacteria</taxon>
        <taxon>Burkholderiales</taxon>
        <taxon>Burkholderiaceae</taxon>
        <taxon>Cupriavidus</taxon>
    </lineage>
</organism>
<protein>
    <recommendedName>
        <fullName evidence="3">Membrane protein YqjE</fullName>
    </recommendedName>
</protein>
<dbReference type="EMBL" id="FMSH01000255">
    <property type="protein sequence ID" value="SCU76653.1"/>
    <property type="molecule type" value="Genomic_DNA"/>
</dbReference>
<dbReference type="RefSeq" id="WP_340526283.1">
    <property type="nucleotide sequence ID" value="NZ_FMSH01000255.1"/>
</dbReference>